<evidence type="ECO:0000256" key="1">
    <source>
        <dbReference type="SAM" id="MobiDB-lite"/>
    </source>
</evidence>
<dbReference type="InterPro" id="IPR013320">
    <property type="entry name" value="ConA-like_dom_sf"/>
</dbReference>
<accession>A0AAD5Y8P3</accession>
<dbReference type="InterPro" id="IPR050546">
    <property type="entry name" value="Glycosyl_Hydrlase_16"/>
</dbReference>
<dbReference type="InterPro" id="IPR000757">
    <property type="entry name" value="Beta-glucanase-like"/>
</dbReference>
<dbReference type="CDD" id="cd02181">
    <property type="entry name" value="GH16_fungal_Lam16A_glucanase"/>
    <property type="match status" value="1"/>
</dbReference>
<feature type="chain" id="PRO_5042248689" description="GH16 domain-containing protein" evidence="2">
    <location>
        <begin position="21"/>
        <end position="395"/>
    </location>
</feature>
<dbReference type="GO" id="GO:0009251">
    <property type="term" value="P:glucan catabolic process"/>
    <property type="evidence" value="ECO:0007669"/>
    <property type="project" value="TreeGrafter"/>
</dbReference>
<dbReference type="SUPFAM" id="SSF49899">
    <property type="entry name" value="Concanavalin A-like lectins/glucanases"/>
    <property type="match status" value="1"/>
</dbReference>
<dbReference type="PROSITE" id="PS51762">
    <property type="entry name" value="GH16_2"/>
    <property type="match status" value="1"/>
</dbReference>
<dbReference type="Proteomes" id="UP001212997">
    <property type="component" value="Unassembled WGS sequence"/>
</dbReference>
<keyword evidence="5" id="KW-1185">Reference proteome</keyword>
<feature type="region of interest" description="Disordered" evidence="1">
    <location>
        <begin position="339"/>
        <end position="363"/>
    </location>
</feature>
<comment type="caution">
    <text evidence="4">The sequence shown here is derived from an EMBL/GenBank/DDBJ whole genome shotgun (WGS) entry which is preliminary data.</text>
</comment>
<feature type="signal peptide" evidence="2">
    <location>
        <begin position="1"/>
        <end position="20"/>
    </location>
</feature>
<evidence type="ECO:0000313" key="5">
    <source>
        <dbReference type="Proteomes" id="UP001212997"/>
    </source>
</evidence>
<dbReference type="EMBL" id="JANAWD010000884">
    <property type="protein sequence ID" value="KAJ3475280.1"/>
    <property type="molecule type" value="Genomic_DNA"/>
</dbReference>
<dbReference type="PANTHER" id="PTHR10963:SF24">
    <property type="entry name" value="GLYCOSIDASE C21B10.07-RELATED"/>
    <property type="match status" value="1"/>
</dbReference>
<dbReference type="FunFam" id="2.60.120.200:FF:000179">
    <property type="entry name" value="Unplaced genomic scaffold supercont1.19, whole genome shotgun sequence"/>
    <property type="match status" value="1"/>
</dbReference>
<proteinExistence type="predicted"/>
<dbReference type="AlphaFoldDB" id="A0AAD5Y8P3"/>
<evidence type="ECO:0000313" key="4">
    <source>
        <dbReference type="EMBL" id="KAJ3475280.1"/>
    </source>
</evidence>
<dbReference type="Gene3D" id="2.60.120.200">
    <property type="match status" value="1"/>
</dbReference>
<evidence type="ECO:0000259" key="3">
    <source>
        <dbReference type="PROSITE" id="PS51762"/>
    </source>
</evidence>
<reference evidence="4" key="1">
    <citation type="submission" date="2022-07" db="EMBL/GenBank/DDBJ databases">
        <title>Genome Sequence of Physisporinus lineatus.</title>
        <authorList>
            <person name="Buettner E."/>
        </authorList>
    </citation>
    <scope>NUCLEOTIDE SEQUENCE</scope>
    <source>
        <strain evidence="4">VT162</strain>
    </source>
</reference>
<keyword evidence="2" id="KW-0732">Signal</keyword>
<protein>
    <recommendedName>
        <fullName evidence="3">GH16 domain-containing protein</fullName>
    </recommendedName>
</protein>
<feature type="domain" description="GH16" evidence="3">
    <location>
        <begin position="41"/>
        <end position="283"/>
    </location>
</feature>
<gene>
    <name evidence="4" type="ORF">NLI96_g11942</name>
</gene>
<name>A0AAD5Y8P3_9APHY</name>
<sequence length="395" mass="40657">MKVALSLVTLFAASPALAQAANFSLVHAFEGSSFFDGWTFYDFYDNTTNGDVNYVSQANATAMKLAYVNDAGNAIIKVDNITNVPYPEKRDSVRITTNDFYNLGSIWVFDALHLPYGCSVWPSFWTKGYDWPRQGEIDIVEGINLQSANQMALHSYAGCTAASGTTQTGRAGNLNCNSTDGAGCTVTETSPNSFGAGFASAGGGVWATQFDSSGVFIWFWERSKVPASLSSATTSVDISTWGAPSAAYPASSCNVGNFFGPQQLVITLTLCGDWAGIPSLYQPACGGDGAANGCYVNSVINAGSPNFDNAYFEIRSIKVFGVNSSVEISPSSASAAAPSQATGGAAGGSSPTGSGSSGPTGSAGTNAAIAERFDLGGVLSLLGAGVLALASGLLL</sequence>
<dbReference type="GO" id="GO:0004553">
    <property type="term" value="F:hydrolase activity, hydrolyzing O-glycosyl compounds"/>
    <property type="evidence" value="ECO:0007669"/>
    <property type="project" value="InterPro"/>
</dbReference>
<dbReference type="PANTHER" id="PTHR10963">
    <property type="entry name" value="GLYCOSYL HYDROLASE-RELATED"/>
    <property type="match status" value="1"/>
</dbReference>
<organism evidence="4 5">
    <name type="scientific">Meripilus lineatus</name>
    <dbReference type="NCBI Taxonomy" id="2056292"/>
    <lineage>
        <taxon>Eukaryota</taxon>
        <taxon>Fungi</taxon>
        <taxon>Dikarya</taxon>
        <taxon>Basidiomycota</taxon>
        <taxon>Agaricomycotina</taxon>
        <taxon>Agaricomycetes</taxon>
        <taxon>Polyporales</taxon>
        <taxon>Meripilaceae</taxon>
        <taxon>Meripilus</taxon>
    </lineage>
</organism>
<dbReference type="Pfam" id="PF26113">
    <property type="entry name" value="GH16_XgeA"/>
    <property type="match status" value="1"/>
</dbReference>
<evidence type="ECO:0000256" key="2">
    <source>
        <dbReference type="SAM" id="SignalP"/>
    </source>
</evidence>